<organism evidence="2 3">
    <name type="scientific">Heterorhabditis bacteriophora</name>
    <name type="common">Entomopathogenic nematode worm</name>
    <dbReference type="NCBI Taxonomy" id="37862"/>
    <lineage>
        <taxon>Eukaryota</taxon>
        <taxon>Metazoa</taxon>
        <taxon>Ecdysozoa</taxon>
        <taxon>Nematoda</taxon>
        <taxon>Chromadorea</taxon>
        <taxon>Rhabditida</taxon>
        <taxon>Rhabditina</taxon>
        <taxon>Rhabditomorpha</taxon>
        <taxon>Strongyloidea</taxon>
        <taxon>Heterorhabditidae</taxon>
        <taxon>Heterorhabditis</taxon>
    </lineage>
</organism>
<proteinExistence type="predicted"/>
<dbReference type="WBParaSite" id="Hba_02220">
    <property type="protein sequence ID" value="Hba_02220"/>
    <property type="gene ID" value="Hba_02220"/>
</dbReference>
<protein>
    <submittedName>
        <fullName evidence="3">Protein of unassigned function</fullName>
    </submittedName>
</protein>
<feature type="region of interest" description="Disordered" evidence="1">
    <location>
        <begin position="1"/>
        <end position="40"/>
    </location>
</feature>
<sequence length="80" mass="8808">MRRAGPTRDRPTGWFRTAPSEPVGRQALARRPAPSGSADAHLMAPVRQQVGDETSVATPPRCLRAHQRGPMFAPQCKHLR</sequence>
<keyword evidence="2" id="KW-1185">Reference proteome</keyword>
<reference evidence="3" key="1">
    <citation type="submission" date="2016-11" db="UniProtKB">
        <authorList>
            <consortium name="WormBaseParasite"/>
        </authorList>
    </citation>
    <scope>IDENTIFICATION</scope>
</reference>
<evidence type="ECO:0000313" key="3">
    <source>
        <dbReference type="WBParaSite" id="Hba_02220"/>
    </source>
</evidence>
<evidence type="ECO:0000256" key="1">
    <source>
        <dbReference type="SAM" id="MobiDB-lite"/>
    </source>
</evidence>
<dbReference type="AlphaFoldDB" id="A0A1I7WBY5"/>
<name>A0A1I7WBY5_HETBA</name>
<dbReference type="Proteomes" id="UP000095283">
    <property type="component" value="Unplaced"/>
</dbReference>
<evidence type="ECO:0000313" key="2">
    <source>
        <dbReference type="Proteomes" id="UP000095283"/>
    </source>
</evidence>
<feature type="compositionally biased region" description="Basic and acidic residues" evidence="1">
    <location>
        <begin position="1"/>
        <end position="11"/>
    </location>
</feature>
<accession>A0A1I7WBY5</accession>